<dbReference type="Gene3D" id="3.40.1620.10">
    <property type="entry name" value="YefM-like domain"/>
    <property type="match status" value="1"/>
</dbReference>
<dbReference type="SUPFAM" id="SSF143120">
    <property type="entry name" value="YefM-like"/>
    <property type="match status" value="1"/>
</dbReference>
<dbReference type="InterPro" id="IPR041535">
    <property type="entry name" value="VbhA"/>
</dbReference>
<comment type="caution">
    <text evidence="3">The sequence shown here is derived from an EMBL/GenBank/DDBJ whole genome shotgun (WGS) entry which is preliminary data.</text>
</comment>
<keyword evidence="4" id="KW-1185">Reference proteome</keyword>
<evidence type="ECO:0000256" key="1">
    <source>
        <dbReference type="ARBA" id="ARBA00009981"/>
    </source>
</evidence>
<dbReference type="Pfam" id="PF18495">
    <property type="entry name" value="VbhA"/>
    <property type="match status" value="1"/>
</dbReference>
<feature type="domain" description="Antitoxin VbhA" evidence="2">
    <location>
        <begin position="63"/>
        <end position="109"/>
    </location>
</feature>
<evidence type="ECO:0000259" key="2">
    <source>
        <dbReference type="Pfam" id="PF18495"/>
    </source>
</evidence>
<dbReference type="Gene3D" id="1.10.8.1050">
    <property type="entry name" value="Antitoxin VbhA-like"/>
    <property type="match status" value="1"/>
</dbReference>
<dbReference type="CDD" id="cd11586">
    <property type="entry name" value="VbhA_like"/>
    <property type="match status" value="1"/>
</dbReference>
<name>A0A4Q7V1Y0_PSEST</name>
<gene>
    <name evidence="3" type="ORF">EV383_3476</name>
</gene>
<accession>A0A4Q7V1Y0</accession>
<dbReference type="EMBL" id="SHKL01000001">
    <property type="protein sequence ID" value="RZT86579.1"/>
    <property type="molecule type" value="Genomic_DNA"/>
</dbReference>
<protein>
    <submittedName>
        <fullName evidence="3">Antitoxin Phd_YefM of type II toxin-antitoxin system</fullName>
    </submittedName>
</protein>
<evidence type="ECO:0000313" key="3">
    <source>
        <dbReference type="EMBL" id="RZT86579.1"/>
    </source>
</evidence>
<sequence>MCTFAVRLPEVLSLREFRGALASTLRQVQEPDAEPVFVGSHRKASAVVMSVEYYRGLVDAANRRADVAEALASVRPEGIEPGPAGLVRLYEIAEGRMTTAEARAAVRARHGR</sequence>
<proteinExistence type="inferred from homology"/>
<dbReference type="Proteomes" id="UP000291591">
    <property type="component" value="Unassembled WGS sequence"/>
</dbReference>
<evidence type="ECO:0000313" key="4">
    <source>
        <dbReference type="Proteomes" id="UP000291591"/>
    </source>
</evidence>
<dbReference type="AlphaFoldDB" id="A0A4Q7V1Y0"/>
<organism evidence="3 4">
    <name type="scientific">Pseudonocardia sediminis</name>
    <dbReference type="NCBI Taxonomy" id="1397368"/>
    <lineage>
        <taxon>Bacteria</taxon>
        <taxon>Bacillati</taxon>
        <taxon>Actinomycetota</taxon>
        <taxon>Actinomycetes</taxon>
        <taxon>Pseudonocardiales</taxon>
        <taxon>Pseudonocardiaceae</taxon>
        <taxon>Pseudonocardia</taxon>
    </lineage>
</organism>
<dbReference type="InterPro" id="IPR043038">
    <property type="entry name" value="VbhA_sf"/>
</dbReference>
<reference evidence="3 4" key="1">
    <citation type="submission" date="2019-02" db="EMBL/GenBank/DDBJ databases">
        <title>Sequencing the genomes of 1000 actinobacteria strains.</title>
        <authorList>
            <person name="Klenk H.-P."/>
        </authorList>
    </citation>
    <scope>NUCLEOTIDE SEQUENCE [LARGE SCALE GENOMIC DNA]</scope>
    <source>
        <strain evidence="3 4">DSM 45779</strain>
    </source>
</reference>
<comment type="similarity">
    <text evidence="1">Belongs to the phD/YefM antitoxin family.</text>
</comment>
<dbReference type="InterPro" id="IPR033788">
    <property type="entry name" value="VbhA-like"/>
</dbReference>
<dbReference type="InterPro" id="IPR036165">
    <property type="entry name" value="YefM-like_sf"/>
</dbReference>